<organism evidence="2 3">
    <name type="scientific">Paenibacillus nanensis</name>
    <dbReference type="NCBI Taxonomy" id="393251"/>
    <lineage>
        <taxon>Bacteria</taxon>
        <taxon>Bacillati</taxon>
        <taxon>Bacillota</taxon>
        <taxon>Bacilli</taxon>
        <taxon>Bacillales</taxon>
        <taxon>Paenibacillaceae</taxon>
        <taxon>Paenibacillus</taxon>
    </lineage>
</organism>
<feature type="transmembrane region" description="Helical" evidence="1">
    <location>
        <begin position="20"/>
        <end position="39"/>
    </location>
</feature>
<dbReference type="AlphaFoldDB" id="A0A3A1UVC5"/>
<evidence type="ECO:0008006" key="4">
    <source>
        <dbReference type="Google" id="ProtNLM"/>
    </source>
</evidence>
<keyword evidence="1" id="KW-0812">Transmembrane</keyword>
<evidence type="ECO:0000313" key="3">
    <source>
        <dbReference type="Proteomes" id="UP000266482"/>
    </source>
</evidence>
<dbReference type="InterPro" id="IPR008620">
    <property type="entry name" value="FixH"/>
</dbReference>
<dbReference type="EMBL" id="QXQA01000009">
    <property type="protein sequence ID" value="RIX51706.1"/>
    <property type="molecule type" value="Genomic_DNA"/>
</dbReference>
<accession>A0A3A1UVC5</accession>
<evidence type="ECO:0000313" key="2">
    <source>
        <dbReference type="EMBL" id="RIX51706.1"/>
    </source>
</evidence>
<name>A0A3A1UVC5_9BACL</name>
<dbReference type="RefSeq" id="WP_119600490.1">
    <property type="nucleotide sequence ID" value="NZ_QXQA01000009.1"/>
</dbReference>
<protein>
    <recommendedName>
        <fullName evidence="4">YtkA-like domain-containing protein</fullName>
    </recommendedName>
</protein>
<comment type="caution">
    <text evidence="2">The sequence shown here is derived from an EMBL/GenBank/DDBJ whole genome shotgun (WGS) entry which is preliminary data.</text>
</comment>
<dbReference type="Proteomes" id="UP000266482">
    <property type="component" value="Unassembled WGS sequence"/>
</dbReference>
<dbReference type="Pfam" id="PF05751">
    <property type="entry name" value="FixH"/>
    <property type="match status" value="1"/>
</dbReference>
<keyword evidence="3" id="KW-1185">Reference proteome</keyword>
<proteinExistence type="predicted"/>
<keyword evidence="1" id="KW-1133">Transmembrane helix</keyword>
<sequence>MSMDDTASMLTKTAQSKWASWLMFALVGTAAIVIAALLLRPSAISADSAVTEHRFDNGHLQWQIEDYPAIVLQGNRFRLTLTDAGGEPLRGAELAIKLEMIDMECGDYDFRLTETSPGVYTGEGVPLMAGLWKATLTIDGDHASAISRTLKAVY</sequence>
<reference evidence="2 3" key="1">
    <citation type="submission" date="2018-09" db="EMBL/GenBank/DDBJ databases">
        <title>Paenibacillus aracenensis nov. sp. isolated from a cave in southern Spain.</title>
        <authorList>
            <person name="Jurado V."/>
            <person name="Gutierrez-Patricio S."/>
            <person name="Gonzalez-Pimentel J.L."/>
            <person name="Miller A.Z."/>
            <person name="Laiz L."/>
            <person name="Saiz-Jimenez C."/>
        </authorList>
    </citation>
    <scope>NUCLEOTIDE SEQUENCE [LARGE SCALE GENOMIC DNA]</scope>
    <source>
        <strain evidence="2 3">DSM 22867</strain>
    </source>
</reference>
<gene>
    <name evidence="2" type="ORF">D3P08_14895</name>
</gene>
<evidence type="ECO:0000256" key="1">
    <source>
        <dbReference type="SAM" id="Phobius"/>
    </source>
</evidence>
<dbReference type="OrthoDB" id="2086707at2"/>
<keyword evidence="1" id="KW-0472">Membrane</keyword>